<protein>
    <submittedName>
        <fullName evidence="9">Multidrug resistance protein fnx1</fullName>
    </submittedName>
</protein>
<evidence type="ECO:0000256" key="2">
    <source>
        <dbReference type="ARBA" id="ARBA00022448"/>
    </source>
</evidence>
<feature type="transmembrane region" description="Helical" evidence="7">
    <location>
        <begin position="320"/>
        <end position="343"/>
    </location>
</feature>
<dbReference type="PANTHER" id="PTHR23501:SF191">
    <property type="entry name" value="VACUOLAR BASIC AMINO ACID TRANSPORTER 4"/>
    <property type="match status" value="1"/>
</dbReference>
<reference evidence="9" key="1">
    <citation type="journal article" date="2023" name="Mol. Phylogenet. Evol.">
        <title>Genome-scale phylogeny and comparative genomics of the fungal order Sordariales.</title>
        <authorList>
            <person name="Hensen N."/>
            <person name="Bonometti L."/>
            <person name="Westerberg I."/>
            <person name="Brannstrom I.O."/>
            <person name="Guillou S."/>
            <person name="Cros-Aarteil S."/>
            <person name="Calhoun S."/>
            <person name="Haridas S."/>
            <person name="Kuo A."/>
            <person name="Mondo S."/>
            <person name="Pangilinan J."/>
            <person name="Riley R."/>
            <person name="LaButti K."/>
            <person name="Andreopoulos B."/>
            <person name="Lipzen A."/>
            <person name="Chen C."/>
            <person name="Yan M."/>
            <person name="Daum C."/>
            <person name="Ng V."/>
            <person name="Clum A."/>
            <person name="Steindorff A."/>
            <person name="Ohm R.A."/>
            <person name="Martin F."/>
            <person name="Silar P."/>
            <person name="Natvig D.O."/>
            <person name="Lalanne C."/>
            <person name="Gautier V."/>
            <person name="Ament-Velasquez S.L."/>
            <person name="Kruys A."/>
            <person name="Hutchinson M.I."/>
            <person name="Powell A.J."/>
            <person name="Barry K."/>
            <person name="Miller A.N."/>
            <person name="Grigoriev I.V."/>
            <person name="Debuchy R."/>
            <person name="Gladieux P."/>
            <person name="Hiltunen Thoren M."/>
            <person name="Johannesson H."/>
        </authorList>
    </citation>
    <scope>NUCLEOTIDE SEQUENCE</scope>
    <source>
        <strain evidence="9">CBS 118394</strain>
    </source>
</reference>
<comment type="caution">
    <text evidence="9">The sequence shown here is derived from an EMBL/GenBank/DDBJ whole genome shotgun (WGS) entry which is preliminary data.</text>
</comment>
<dbReference type="SUPFAM" id="SSF103473">
    <property type="entry name" value="MFS general substrate transporter"/>
    <property type="match status" value="1"/>
</dbReference>
<feature type="transmembrane region" description="Helical" evidence="7">
    <location>
        <begin position="277"/>
        <end position="299"/>
    </location>
</feature>
<evidence type="ECO:0000259" key="8">
    <source>
        <dbReference type="PROSITE" id="PS50850"/>
    </source>
</evidence>
<comment type="subcellular location">
    <subcellularLocation>
        <location evidence="1">Endomembrane system</location>
        <topology evidence="1">Multi-pass membrane protein</topology>
    </subcellularLocation>
</comment>
<feature type="region of interest" description="Disordered" evidence="6">
    <location>
        <begin position="1"/>
        <end position="44"/>
    </location>
</feature>
<accession>A0AAE0MDA0</accession>
<feature type="transmembrane region" description="Helical" evidence="7">
    <location>
        <begin position="148"/>
        <end position="170"/>
    </location>
</feature>
<keyword evidence="5 7" id="KW-0472">Membrane</keyword>
<evidence type="ECO:0000256" key="1">
    <source>
        <dbReference type="ARBA" id="ARBA00004127"/>
    </source>
</evidence>
<feature type="transmembrane region" description="Helical" evidence="7">
    <location>
        <begin position="54"/>
        <end position="80"/>
    </location>
</feature>
<feature type="transmembrane region" description="Helical" evidence="7">
    <location>
        <begin position="355"/>
        <end position="373"/>
    </location>
</feature>
<dbReference type="InterPro" id="IPR036259">
    <property type="entry name" value="MFS_trans_sf"/>
</dbReference>
<dbReference type="InterPro" id="IPR020846">
    <property type="entry name" value="MFS_dom"/>
</dbReference>
<dbReference type="Proteomes" id="UP001283341">
    <property type="component" value="Unassembled WGS sequence"/>
</dbReference>
<evidence type="ECO:0000256" key="3">
    <source>
        <dbReference type="ARBA" id="ARBA00022692"/>
    </source>
</evidence>
<dbReference type="GO" id="GO:0012505">
    <property type="term" value="C:endomembrane system"/>
    <property type="evidence" value="ECO:0007669"/>
    <property type="project" value="UniProtKB-SubCell"/>
</dbReference>
<feature type="transmembrane region" description="Helical" evidence="7">
    <location>
        <begin position="441"/>
        <end position="466"/>
    </location>
</feature>
<sequence length="550" mass="58178">MNEKESRPSPSSARDDSAGHHDVRNLSSSSESIPHASSSGDTEGSVHVVSTARLILMLAGVWTGNLLVALDVTMLATIVAPISATFNTFDQLSWIVTTYAIGSAISQPLSGHLTDIFGRRSGLAVCYLVFILGTLLCGLSFYPRSLGLFLSGRILQGLGGGSLISITSFIESDIVPLHKRALIEGIGNVAFGATLAVGGAYGGGVNDSLGWQWAFFIQVPIVVVNAAMVLLVVRIPVHETNAKKSIDYVGCVTILLAITLFQYGINSGSSSSNWKSPGVIVALIVAAISFAICLWWDIYKASNPLIPIQSLKDRTIASSQLSFFFNSAATSAIFYYGPIYLQVLGVSTRDSGLRFIPYAAAFCIGSAGAGYAVKKLGRYYHVNLLIQICSLAGAACLCTLTATTPSGLFYVYLILLGFGFGGGYVTRLMGLLSAADQEKQAVIQAASWAISSTGSTVGITTASAIFQGLSSSRLSETLGDGNNGLLEGLRRSFDVLKTTLTGEVKSEVVSIYLDALRAVFFFALGAIVLAALASFAMRNNSLNQSERKKR</sequence>
<dbReference type="PANTHER" id="PTHR23501">
    <property type="entry name" value="MAJOR FACILITATOR SUPERFAMILY"/>
    <property type="match status" value="1"/>
</dbReference>
<feature type="transmembrane region" description="Helical" evidence="7">
    <location>
        <begin position="245"/>
        <end position="265"/>
    </location>
</feature>
<evidence type="ECO:0000313" key="9">
    <source>
        <dbReference type="EMBL" id="KAK3326824.1"/>
    </source>
</evidence>
<evidence type="ECO:0000256" key="4">
    <source>
        <dbReference type="ARBA" id="ARBA00022989"/>
    </source>
</evidence>
<dbReference type="GO" id="GO:0000329">
    <property type="term" value="C:fungal-type vacuole membrane"/>
    <property type="evidence" value="ECO:0007669"/>
    <property type="project" value="TreeGrafter"/>
</dbReference>
<feature type="transmembrane region" description="Helical" evidence="7">
    <location>
        <begin position="122"/>
        <end position="142"/>
    </location>
</feature>
<keyword evidence="2" id="KW-0813">Transport</keyword>
<feature type="transmembrane region" description="Helical" evidence="7">
    <location>
        <begin position="515"/>
        <end position="537"/>
    </location>
</feature>
<dbReference type="AlphaFoldDB" id="A0AAE0MDA0"/>
<evidence type="ECO:0000256" key="6">
    <source>
        <dbReference type="SAM" id="MobiDB-lite"/>
    </source>
</evidence>
<feature type="transmembrane region" description="Helical" evidence="7">
    <location>
        <begin position="92"/>
        <end position="110"/>
    </location>
</feature>
<feature type="transmembrane region" description="Helical" evidence="7">
    <location>
        <begin position="409"/>
        <end position="429"/>
    </location>
</feature>
<dbReference type="EMBL" id="JAUEDM010000002">
    <property type="protein sequence ID" value="KAK3326824.1"/>
    <property type="molecule type" value="Genomic_DNA"/>
</dbReference>
<dbReference type="GO" id="GO:0015174">
    <property type="term" value="F:basic amino acid transmembrane transporter activity"/>
    <property type="evidence" value="ECO:0007669"/>
    <property type="project" value="TreeGrafter"/>
</dbReference>
<proteinExistence type="predicted"/>
<evidence type="ECO:0000313" key="10">
    <source>
        <dbReference type="Proteomes" id="UP001283341"/>
    </source>
</evidence>
<feature type="transmembrane region" description="Helical" evidence="7">
    <location>
        <begin position="385"/>
        <end position="403"/>
    </location>
</feature>
<organism evidence="9 10">
    <name type="scientific">Apodospora peruviana</name>
    <dbReference type="NCBI Taxonomy" id="516989"/>
    <lineage>
        <taxon>Eukaryota</taxon>
        <taxon>Fungi</taxon>
        <taxon>Dikarya</taxon>
        <taxon>Ascomycota</taxon>
        <taxon>Pezizomycotina</taxon>
        <taxon>Sordariomycetes</taxon>
        <taxon>Sordariomycetidae</taxon>
        <taxon>Sordariales</taxon>
        <taxon>Lasiosphaeriaceae</taxon>
        <taxon>Apodospora</taxon>
    </lineage>
</organism>
<feature type="transmembrane region" description="Helical" evidence="7">
    <location>
        <begin position="182"/>
        <end position="201"/>
    </location>
</feature>
<feature type="transmembrane region" description="Helical" evidence="7">
    <location>
        <begin position="213"/>
        <end position="233"/>
    </location>
</feature>
<dbReference type="Gene3D" id="1.20.1250.20">
    <property type="entry name" value="MFS general substrate transporter like domains"/>
    <property type="match status" value="1"/>
</dbReference>
<evidence type="ECO:0000256" key="5">
    <source>
        <dbReference type="ARBA" id="ARBA00023136"/>
    </source>
</evidence>
<gene>
    <name evidence="9" type="ORF">B0H66DRAFT_618140</name>
</gene>
<dbReference type="InterPro" id="IPR011701">
    <property type="entry name" value="MFS"/>
</dbReference>
<name>A0AAE0MDA0_9PEZI</name>
<reference evidence="9" key="2">
    <citation type="submission" date="2023-06" db="EMBL/GenBank/DDBJ databases">
        <authorList>
            <consortium name="Lawrence Berkeley National Laboratory"/>
            <person name="Haridas S."/>
            <person name="Hensen N."/>
            <person name="Bonometti L."/>
            <person name="Westerberg I."/>
            <person name="Brannstrom I.O."/>
            <person name="Guillou S."/>
            <person name="Cros-Aarteil S."/>
            <person name="Calhoun S."/>
            <person name="Kuo A."/>
            <person name="Mondo S."/>
            <person name="Pangilinan J."/>
            <person name="Riley R."/>
            <person name="Labutti K."/>
            <person name="Andreopoulos B."/>
            <person name="Lipzen A."/>
            <person name="Chen C."/>
            <person name="Yanf M."/>
            <person name="Daum C."/>
            <person name="Ng V."/>
            <person name="Clum A."/>
            <person name="Steindorff A."/>
            <person name="Ohm R."/>
            <person name="Martin F."/>
            <person name="Silar P."/>
            <person name="Natvig D."/>
            <person name="Lalanne C."/>
            <person name="Gautier V."/>
            <person name="Ament-Velasquez S.L."/>
            <person name="Kruys A."/>
            <person name="Hutchinson M.I."/>
            <person name="Powell A.J."/>
            <person name="Barry K."/>
            <person name="Miller A.N."/>
            <person name="Grigoriev I.V."/>
            <person name="Debuchy R."/>
            <person name="Gladieux P."/>
            <person name="Thoren M.H."/>
            <person name="Johannesson H."/>
        </authorList>
    </citation>
    <scope>NUCLEOTIDE SEQUENCE</scope>
    <source>
        <strain evidence="9">CBS 118394</strain>
    </source>
</reference>
<keyword evidence="3 7" id="KW-0812">Transmembrane</keyword>
<dbReference type="Pfam" id="PF07690">
    <property type="entry name" value="MFS_1"/>
    <property type="match status" value="1"/>
</dbReference>
<evidence type="ECO:0000256" key="7">
    <source>
        <dbReference type="SAM" id="Phobius"/>
    </source>
</evidence>
<keyword evidence="4 7" id="KW-1133">Transmembrane helix</keyword>
<feature type="compositionally biased region" description="Low complexity" evidence="6">
    <location>
        <begin position="27"/>
        <end position="39"/>
    </location>
</feature>
<dbReference type="PROSITE" id="PS50850">
    <property type="entry name" value="MFS"/>
    <property type="match status" value="1"/>
</dbReference>
<feature type="compositionally biased region" description="Basic and acidic residues" evidence="6">
    <location>
        <begin position="1"/>
        <end position="24"/>
    </location>
</feature>
<keyword evidence="10" id="KW-1185">Reference proteome</keyword>
<feature type="domain" description="Major facilitator superfamily (MFS) profile" evidence="8">
    <location>
        <begin position="57"/>
        <end position="542"/>
    </location>
</feature>